<comment type="caution">
    <text evidence="1">The sequence shown here is derived from an EMBL/GenBank/DDBJ whole genome shotgun (WGS) entry which is preliminary data.</text>
</comment>
<dbReference type="AlphaFoldDB" id="A0A0N8KQV7"/>
<dbReference type="EMBL" id="LKCM01000169">
    <property type="protein sequence ID" value="KPQ43210.1"/>
    <property type="molecule type" value="Genomic_DNA"/>
</dbReference>
<keyword evidence="1" id="KW-0378">Hydrolase</keyword>
<dbReference type="PATRIC" id="fig|1719120.3.peg.2426"/>
<evidence type="ECO:0000313" key="1">
    <source>
        <dbReference type="EMBL" id="KPQ43210.1"/>
    </source>
</evidence>
<protein>
    <submittedName>
        <fullName evidence="1">Helicase</fullName>
    </submittedName>
</protein>
<organism evidence="1 2">
    <name type="scientific">Candidatus Methanoperedens nitratireducens</name>
    <dbReference type="NCBI Taxonomy" id="1392998"/>
    <lineage>
        <taxon>Archaea</taxon>
        <taxon>Methanobacteriati</taxon>
        <taxon>Methanobacteriota</taxon>
        <taxon>Stenosarchaea group</taxon>
        <taxon>Methanomicrobia</taxon>
        <taxon>Methanosarcinales</taxon>
        <taxon>ANME-2 cluster</taxon>
        <taxon>Candidatus Methanoperedentaceae</taxon>
        <taxon>Candidatus Methanoperedens</taxon>
    </lineage>
</organism>
<name>A0A0N8KQV7_9EURY</name>
<reference evidence="1 2" key="1">
    <citation type="submission" date="2015-09" db="EMBL/GenBank/DDBJ databases">
        <title>A metagenomics-based metabolic model of nitrate-dependent anaerobic oxidation of methane by Methanoperedens-like archaea.</title>
        <authorList>
            <person name="Arshad A."/>
            <person name="Speth D.R."/>
            <person name="De Graaf R.M."/>
            <person name="Op Den Camp H.J."/>
            <person name="Jetten M.S."/>
            <person name="Welte C.U."/>
        </authorList>
    </citation>
    <scope>NUCLEOTIDE SEQUENCE [LARGE SCALE GENOMIC DNA]</scope>
</reference>
<keyword evidence="1" id="KW-0547">Nucleotide-binding</keyword>
<evidence type="ECO:0000313" key="2">
    <source>
        <dbReference type="Proteomes" id="UP000050360"/>
    </source>
</evidence>
<keyword evidence="1" id="KW-0067">ATP-binding</keyword>
<proteinExistence type="predicted"/>
<accession>A0A0N8KQV7</accession>
<keyword evidence="1" id="KW-0347">Helicase</keyword>
<dbReference type="Proteomes" id="UP000050360">
    <property type="component" value="Unassembled WGS sequence"/>
</dbReference>
<sequence length="73" mass="8260">MNTSRWQEEQEGPKLDPYGESVLVTKTYDELDELMGQYVLADAEKIWSKLGSENALRTHILSLIVTGFAPTMN</sequence>
<dbReference type="GO" id="GO:0004386">
    <property type="term" value="F:helicase activity"/>
    <property type="evidence" value="ECO:0007669"/>
    <property type="project" value="UniProtKB-KW"/>
</dbReference>
<gene>
    <name evidence="1" type="ORF">MPEBLZ_02222</name>
</gene>